<dbReference type="Proteomes" id="UP000282674">
    <property type="component" value="Unassembled WGS sequence"/>
</dbReference>
<dbReference type="PANTHER" id="PTHR11808:SF75">
    <property type="entry name" value="CYSTATHIONINE GAMMA-SYNTHASE"/>
    <property type="match status" value="1"/>
</dbReference>
<dbReference type="Pfam" id="PF01053">
    <property type="entry name" value="Cys_Met_Meta_PP"/>
    <property type="match status" value="1"/>
</dbReference>
<comment type="caution">
    <text evidence="10">The sequence shown here is derived from an EMBL/GenBank/DDBJ whole genome shotgun (WGS) entry which is preliminary data.</text>
</comment>
<evidence type="ECO:0000256" key="2">
    <source>
        <dbReference type="ARBA" id="ARBA00022898"/>
    </source>
</evidence>
<dbReference type="OrthoDB" id="4966611at2"/>
<sequence>MRFDTKLVRLGQEPEPGTGDVVPPIHVAATYERRVQDPPRYFYGRGENPTREGLERCLAGLEEVRFAAAFASGQAAGMAALSALPRGARLVASDDVYGGTRALFGLLERQGVRVEHADLSDPAAVAAAFAEPAAMAWIETPTNPMLRIADLADVAGRAHEAGATVLVDNTFAGPALQRPLRFGADVTLYSTTKSIAGHSDVLGGALVCDDERLHREFTAYRAAAGAVPSPFDCFLVHRGLRTLALRTERQVANAARIVAALRESPYVGAVHYPGLPGHPGRRVAARQMTSPGSVLSFEYLGDAEKLMDRVRLFTCAVSLGGVLSLMEVPALMTHAGVDPGVRRALGITDRLVRVSAGIEDPADLVADLTAALRPDTEGEQTEGEQEDDR</sequence>
<evidence type="ECO:0000256" key="4">
    <source>
        <dbReference type="ARBA" id="ARBA00047199"/>
    </source>
</evidence>
<keyword evidence="2 7" id="KW-0663">Pyridoxal phosphate</keyword>
<organism evidence="10 11">
    <name type="scientific">Actinomadura harenae</name>
    <dbReference type="NCBI Taxonomy" id="2483351"/>
    <lineage>
        <taxon>Bacteria</taxon>
        <taxon>Bacillati</taxon>
        <taxon>Actinomycetota</taxon>
        <taxon>Actinomycetes</taxon>
        <taxon>Streptosporangiales</taxon>
        <taxon>Thermomonosporaceae</taxon>
        <taxon>Actinomadura</taxon>
    </lineage>
</organism>
<comment type="catalytic activity">
    <reaction evidence="5">
        <text>L-homocysteine + H2O = 2-oxobutanoate + hydrogen sulfide + NH4(+) + H(+)</text>
        <dbReference type="Rhea" id="RHEA:14501"/>
        <dbReference type="ChEBI" id="CHEBI:15377"/>
        <dbReference type="ChEBI" id="CHEBI:15378"/>
        <dbReference type="ChEBI" id="CHEBI:16763"/>
        <dbReference type="ChEBI" id="CHEBI:28938"/>
        <dbReference type="ChEBI" id="CHEBI:29919"/>
        <dbReference type="ChEBI" id="CHEBI:58199"/>
        <dbReference type="EC" id="4.4.1.2"/>
    </reaction>
    <physiologicalReaction direction="left-to-right" evidence="5">
        <dbReference type="Rhea" id="RHEA:14502"/>
    </physiologicalReaction>
</comment>
<reference evidence="10 11" key="1">
    <citation type="submission" date="2018-10" db="EMBL/GenBank/DDBJ databases">
        <title>Isolation from soil.</title>
        <authorList>
            <person name="Hu J."/>
        </authorList>
    </citation>
    <scope>NUCLEOTIDE SEQUENCE [LARGE SCALE GENOMIC DNA]</scope>
    <source>
        <strain evidence="10 11">NEAU-Ht49</strain>
    </source>
</reference>
<keyword evidence="10" id="KW-0808">Transferase</keyword>
<evidence type="ECO:0000256" key="9">
    <source>
        <dbReference type="SAM" id="MobiDB-lite"/>
    </source>
</evidence>
<dbReference type="GO" id="GO:0019343">
    <property type="term" value="P:cysteine biosynthetic process via cystathionine"/>
    <property type="evidence" value="ECO:0007669"/>
    <property type="project" value="TreeGrafter"/>
</dbReference>
<dbReference type="GO" id="GO:0005737">
    <property type="term" value="C:cytoplasm"/>
    <property type="evidence" value="ECO:0007669"/>
    <property type="project" value="TreeGrafter"/>
</dbReference>
<evidence type="ECO:0000256" key="8">
    <source>
        <dbReference type="RuleBase" id="RU362118"/>
    </source>
</evidence>
<dbReference type="SUPFAM" id="SSF53383">
    <property type="entry name" value="PLP-dependent transferases"/>
    <property type="match status" value="1"/>
</dbReference>
<feature type="modified residue" description="N6-(pyridoxal phosphate)lysine" evidence="7">
    <location>
        <position position="193"/>
    </location>
</feature>
<evidence type="ECO:0000256" key="1">
    <source>
        <dbReference type="ARBA" id="ARBA00001933"/>
    </source>
</evidence>
<evidence type="ECO:0000256" key="7">
    <source>
        <dbReference type="PIRSR" id="PIRSR001434-2"/>
    </source>
</evidence>
<dbReference type="RefSeq" id="WP_122199557.1">
    <property type="nucleotide sequence ID" value="NZ_JBHSKC010000028.1"/>
</dbReference>
<gene>
    <name evidence="10" type="ORF">EBO15_39360</name>
</gene>
<evidence type="ECO:0000313" key="11">
    <source>
        <dbReference type="Proteomes" id="UP000282674"/>
    </source>
</evidence>
<dbReference type="GO" id="GO:0030170">
    <property type="term" value="F:pyridoxal phosphate binding"/>
    <property type="evidence" value="ECO:0007669"/>
    <property type="project" value="InterPro"/>
</dbReference>
<evidence type="ECO:0000256" key="5">
    <source>
        <dbReference type="ARBA" id="ARBA00048780"/>
    </source>
</evidence>
<dbReference type="GO" id="GO:0019346">
    <property type="term" value="P:transsulfuration"/>
    <property type="evidence" value="ECO:0007669"/>
    <property type="project" value="InterPro"/>
</dbReference>
<comment type="cofactor">
    <cofactor evidence="1 8">
        <name>pyridoxal 5'-phosphate</name>
        <dbReference type="ChEBI" id="CHEBI:597326"/>
    </cofactor>
</comment>
<dbReference type="InterPro" id="IPR015424">
    <property type="entry name" value="PyrdxlP-dep_Trfase"/>
</dbReference>
<dbReference type="GO" id="GO:0003962">
    <property type="term" value="F:cystathionine gamma-synthase activity"/>
    <property type="evidence" value="ECO:0007669"/>
    <property type="project" value="TreeGrafter"/>
</dbReference>
<accession>A0A3M2LF73</accession>
<name>A0A3M2LF73_9ACTN</name>
<dbReference type="AlphaFoldDB" id="A0A3M2LF73"/>
<evidence type="ECO:0000256" key="3">
    <source>
        <dbReference type="ARBA" id="ARBA00047175"/>
    </source>
</evidence>
<dbReference type="InterPro" id="IPR015421">
    <property type="entry name" value="PyrdxlP-dep_Trfase_major"/>
</dbReference>
<comment type="similarity">
    <text evidence="8">Belongs to the trans-sulfuration enzymes family.</text>
</comment>
<dbReference type="InterPro" id="IPR000277">
    <property type="entry name" value="Cys/Met-Metab_PyrdxlP-dep_enz"/>
</dbReference>
<dbReference type="PIRSF" id="PIRSF001434">
    <property type="entry name" value="CGS"/>
    <property type="match status" value="1"/>
</dbReference>
<proteinExistence type="inferred from homology"/>
<keyword evidence="11" id="KW-1185">Reference proteome</keyword>
<evidence type="ECO:0000313" key="10">
    <source>
        <dbReference type="EMBL" id="RMI36171.1"/>
    </source>
</evidence>
<dbReference type="GO" id="GO:0018826">
    <property type="term" value="F:methionine gamma-lyase activity"/>
    <property type="evidence" value="ECO:0007669"/>
    <property type="project" value="UniProtKB-EC"/>
</dbReference>
<dbReference type="GO" id="GO:0004123">
    <property type="term" value="F:cystathionine gamma-lyase activity"/>
    <property type="evidence" value="ECO:0007669"/>
    <property type="project" value="TreeGrafter"/>
</dbReference>
<dbReference type="InterPro" id="IPR015422">
    <property type="entry name" value="PyrdxlP-dep_Trfase_small"/>
</dbReference>
<comment type="catalytic activity">
    <reaction evidence="6">
        <text>L-methionine + H2O = methanethiol + 2-oxobutanoate + NH4(+)</text>
        <dbReference type="Rhea" id="RHEA:23800"/>
        <dbReference type="ChEBI" id="CHEBI:15377"/>
        <dbReference type="ChEBI" id="CHEBI:16007"/>
        <dbReference type="ChEBI" id="CHEBI:16763"/>
        <dbReference type="ChEBI" id="CHEBI:28938"/>
        <dbReference type="ChEBI" id="CHEBI:57844"/>
        <dbReference type="EC" id="4.4.1.11"/>
    </reaction>
    <physiologicalReaction direction="left-to-right" evidence="6">
        <dbReference type="Rhea" id="RHEA:23801"/>
    </physiologicalReaction>
</comment>
<dbReference type="GO" id="GO:0047982">
    <property type="term" value="F:homocysteine desulfhydrase activity"/>
    <property type="evidence" value="ECO:0007669"/>
    <property type="project" value="UniProtKB-EC"/>
</dbReference>
<evidence type="ECO:0000256" key="6">
    <source>
        <dbReference type="ARBA" id="ARBA00052699"/>
    </source>
</evidence>
<dbReference type="Gene3D" id="3.40.640.10">
    <property type="entry name" value="Type I PLP-dependent aspartate aminotransferase-like (Major domain)"/>
    <property type="match status" value="1"/>
</dbReference>
<dbReference type="PANTHER" id="PTHR11808">
    <property type="entry name" value="TRANS-SULFURATION ENZYME FAMILY MEMBER"/>
    <property type="match status" value="1"/>
</dbReference>
<dbReference type="FunFam" id="3.40.640.10:FF:000046">
    <property type="entry name" value="Cystathionine gamma-lyase"/>
    <property type="match status" value="1"/>
</dbReference>
<feature type="region of interest" description="Disordered" evidence="9">
    <location>
        <begin position="1"/>
        <end position="20"/>
    </location>
</feature>
<dbReference type="EMBL" id="RFFG01000146">
    <property type="protein sequence ID" value="RMI36171.1"/>
    <property type="molecule type" value="Genomic_DNA"/>
</dbReference>
<dbReference type="Gene3D" id="3.90.1150.10">
    <property type="entry name" value="Aspartate Aminotransferase, domain 1"/>
    <property type="match status" value="1"/>
</dbReference>
<dbReference type="EC" id="4.4.1.2" evidence="3"/>
<protein>
    <recommendedName>
        <fullName evidence="3">homocysteine desulfhydrase</fullName>
        <ecNumber evidence="3">4.4.1.2</ecNumber>
    </recommendedName>
    <alternativeName>
        <fullName evidence="4">Homocysteine desulfhydrase</fullName>
    </alternativeName>
</protein>